<feature type="region of interest" description="Disordered" evidence="1">
    <location>
        <begin position="1"/>
        <end position="80"/>
    </location>
</feature>
<evidence type="ECO:0000313" key="3">
    <source>
        <dbReference type="WBParaSite" id="Gr19_v10_g11220.t1"/>
    </source>
</evidence>
<feature type="compositionally biased region" description="Basic and acidic residues" evidence="1">
    <location>
        <begin position="59"/>
        <end position="80"/>
    </location>
</feature>
<proteinExistence type="predicted"/>
<feature type="compositionally biased region" description="Polar residues" evidence="1">
    <location>
        <begin position="1"/>
        <end position="10"/>
    </location>
</feature>
<dbReference type="WBParaSite" id="Gr19_v10_g11220.t1">
    <property type="protein sequence ID" value="Gr19_v10_g11220.t1"/>
    <property type="gene ID" value="Gr19_v10_g11220"/>
</dbReference>
<evidence type="ECO:0000256" key="1">
    <source>
        <dbReference type="SAM" id="MobiDB-lite"/>
    </source>
</evidence>
<dbReference type="Proteomes" id="UP000887572">
    <property type="component" value="Unplaced"/>
</dbReference>
<dbReference type="AlphaFoldDB" id="A0A914GU00"/>
<protein>
    <submittedName>
        <fullName evidence="3">Uncharacterized protein</fullName>
    </submittedName>
</protein>
<reference evidence="3" key="1">
    <citation type="submission" date="2022-11" db="UniProtKB">
        <authorList>
            <consortium name="WormBaseParasite"/>
        </authorList>
    </citation>
    <scope>IDENTIFICATION</scope>
</reference>
<feature type="compositionally biased region" description="Polar residues" evidence="1">
    <location>
        <begin position="29"/>
        <end position="38"/>
    </location>
</feature>
<feature type="compositionally biased region" description="Acidic residues" evidence="1">
    <location>
        <begin position="45"/>
        <end position="58"/>
    </location>
</feature>
<sequence length="80" mass="8869">MCSFSSSIPSKLTHPGALARANDGELVNDASQEETGSGSAVERLENDDDPETWNESDDDHERNVGRRDVNEFMNGKDMKR</sequence>
<name>A0A914GU00_GLORO</name>
<accession>A0A914GU00</accession>
<evidence type="ECO:0000313" key="2">
    <source>
        <dbReference type="Proteomes" id="UP000887572"/>
    </source>
</evidence>
<keyword evidence="2" id="KW-1185">Reference proteome</keyword>
<organism evidence="2 3">
    <name type="scientific">Globodera rostochiensis</name>
    <name type="common">Golden nematode worm</name>
    <name type="synonym">Heterodera rostochiensis</name>
    <dbReference type="NCBI Taxonomy" id="31243"/>
    <lineage>
        <taxon>Eukaryota</taxon>
        <taxon>Metazoa</taxon>
        <taxon>Ecdysozoa</taxon>
        <taxon>Nematoda</taxon>
        <taxon>Chromadorea</taxon>
        <taxon>Rhabditida</taxon>
        <taxon>Tylenchina</taxon>
        <taxon>Tylenchomorpha</taxon>
        <taxon>Tylenchoidea</taxon>
        <taxon>Heteroderidae</taxon>
        <taxon>Heteroderinae</taxon>
        <taxon>Globodera</taxon>
    </lineage>
</organism>